<evidence type="ECO:0000313" key="3">
    <source>
        <dbReference type="Proteomes" id="UP000499080"/>
    </source>
</evidence>
<dbReference type="AlphaFoldDB" id="A0A4Y2C3H1"/>
<dbReference type="PANTHER" id="PTHR24413">
    <property type="entry name" value="SPECKLE-TYPE POZ PROTEIN"/>
    <property type="match status" value="1"/>
</dbReference>
<dbReference type="SMART" id="SM00225">
    <property type="entry name" value="BTB"/>
    <property type="match status" value="1"/>
</dbReference>
<dbReference type="SUPFAM" id="SSF49599">
    <property type="entry name" value="TRAF domain-like"/>
    <property type="match status" value="1"/>
</dbReference>
<dbReference type="SUPFAM" id="SSF54695">
    <property type="entry name" value="POZ domain"/>
    <property type="match status" value="1"/>
</dbReference>
<proteinExistence type="predicted"/>
<dbReference type="Pfam" id="PF00651">
    <property type="entry name" value="BTB"/>
    <property type="match status" value="1"/>
</dbReference>
<dbReference type="EMBL" id="BGPR01000144">
    <property type="protein sequence ID" value="GBL98952.1"/>
    <property type="molecule type" value="Genomic_DNA"/>
</dbReference>
<sequence length="491" mass="57628">MSETFDFSKSFTFFWTVKNMHQFFEREYVYSPCFCVQPYTNNLWCLIIRKENPRGYTEIGLQYLGDQNTTETNGFECEISLLKSDSSAFWTESGRRKIFSQRGFSFLFMKKDDFYNFKHILYPYDTLTIRFRLWCFGTELQASNLCYGVTKLTDDIDSFFWSVRNFSSLETGQTRSRSVKMKLYPSITLNLSLMEGSDDIQIEITKGYSKVEFMTFWRVSIVDIFGKILYQKFILWDLSEKKNSIILQRFIKKSEVVAKKSSYLPYDTLILAFDCECLQKSMNVFDFLGTDNLEENRHKLNSKEPSLNNSCTRSLRVDLINLFKESAISDINLKVGSEIFPAHKAILSARSPVFKAMFTANMKEKKDTCIELEDIESETLHRLLLYIYTDTIEDLQYKTATALYSAADKYHLIALRKKCSEILKTKISISNVGEMLVLADMHSDRDLKSYVESFFLEHRFEIFRSTHWDNFRKNHLSLASEIMHNILLKIM</sequence>
<dbReference type="PROSITE" id="PS50097">
    <property type="entry name" value="BTB"/>
    <property type="match status" value="1"/>
</dbReference>
<dbReference type="Proteomes" id="UP000499080">
    <property type="component" value="Unassembled WGS sequence"/>
</dbReference>
<evidence type="ECO:0000259" key="1">
    <source>
        <dbReference type="PROSITE" id="PS50097"/>
    </source>
</evidence>
<gene>
    <name evidence="2" type="primary">spop_116</name>
    <name evidence="2" type="ORF">AVEN_227476_1</name>
</gene>
<dbReference type="OrthoDB" id="6409809at2759"/>
<name>A0A4Y2C3H1_ARAVE</name>
<keyword evidence="3" id="KW-1185">Reference proteome</keyword>
<organism evidence="2 3">
    <name type="scientific">Araneus ventricosus</name>
    <name type="common">Orbweaver spider</name>
    <name type="synonym">Epeira ventricosa</name>
    <dbReference type="NCBI Taxonomy" id="182803"/>
    <lineage>
        <taxon>Eukaryota</taxon>
        <taxon>Metazoa</taxon>
        <taxon>Ecdysozoa</taxon>
        <taxon>Arthropoda</taxon>
        <taxon>Chelicerata</taxon>
        <taxon>Arachnida</taxon>
        <taxon>Araneae</taxon>
        <taxon>Araneomorphae</taxon>
        <taxon>Entelegynae</taxon>
        <taxon>Araneoidea</taxon>
        <taxon>Araneidae</taxon>
        <taxon>Araneus</taxon>
    </lineage>
</organism>
<reference evidence="2 3" key="1">
    <citation type="journal article" date="2019" name="Sci. Rep.">
        <title>Orb-weaving spider Araneus ventricosus genome elucidates the spidroin gene catalogue.</title>
        <authorList>
            <person name="Kono N."/>
            <person name="Nakamura H."/>
            <person name="Ohtoshi R."/>
            <person name="Moran D.A.P."/>
            <person name="Shinohara A."/>
            <person name="Yoshida Y."/>
            <person name="Fujiwara M."/>
            <person name="Mori M."/>
            <person name="Tomita M."/>
            <person name="Arakawa K."/>
        </authorList>
    </citation>
    <scope>NUCLEOTIDE SEQUENCE [LARGE SCALE GENOMIC DNA]</scope>
</reference>
<dbReference type="InterPro" id="IPR011333">
    <property type="entry name" value="SKP1/BTB/POZ_sf"/>
</dbReference>
<dbReference type="Gene3D" id="3.30.710.10">
    <property type="entry name" value="Potassium Channel Kv1.1, Chain A"/>
    <property type="match status" value="1"/>
</dbReference>
<evidence type="ECO:0000313" key="2">
    <source>
        <dbReference type="EMBL" id="GBL98952.1"/>
    </source>
</evidence>
<dbReference type="InterPro" id="IPR000210">
    <property type="entry name" value="BTB/POZ_dom"/>
</dbReference>
<comment type="caution">
    <text evidence="2">The sequence shown here is derived from an EMBL/GenBank/DDBJ whole genome shotgun (WGS) entry which is preliminary data.</text>
</comment>
<dbReference type="Gene3D" id="1.25.40.420">
    <property type="match status" value="1"/>
</dbReference>
<feature type="domain" description="BTB" evidence="1">
    <location>
        <begin position="329"/>
        <end position="396"/>
    </location>
</feature>
<accession>A0A4Y2C3H1</accession>
<protein>
    <submittedName>
        <fullName evidence="2">Speckle-type POZ protein</fullName>
    </submittedName>
</protein>